<name>A0A2W6NNP7_9BACL</name>
<dbReference type="EMBL" id="QKWW01000006">
    <property type="protein sequence ID" value="PZT57451.1"/>
    <property type="molecule type" value="Genomic_DNA"/>
</dbReference>
<proteinExistence type="predicted"/>
<sequence>MHKVRPIQPTKAVINESDAQRFDNYAKQMKKTESIGMNKMREMMKEFRGQRQGKDAELKGCNENVRLSFIETAKRLPRRDGKIVLDRNNPDHVEWGEGYE</sequence>
<comment type="caution">
    <text evidence="1">The sequence shown here is derived from an EMBL/GenBank/DDBJ whole genome shotgun (WGS) entry which is preliminary data.</text>
</comment>
<evidence type="ECO:0000313" key="1">
    <source>
        <dbReference type="EMBL" id="PZT57451.1"/>
    </source>
</evidence>
<organism evidence="1 2">
    <name type="scientific">Paenibacillus silvae</name>
    <dbReference type="NCBI Taxonomy" id="1325358"/>
    <lineage>
        <taxon>Bacteria</taxon>
        <taxon>Bacillati</taxon>
        <taxon>Bacillota</taxon>
        <taxon>Bacilli</taxon>
        <taxon>Bacillales</taxon>
        <taxon>Paenibacillaceae</taxon>
        <taxon>Paenibacillus</taxon>
    </lineage>
</organism>
<dbReference type="Proteomes" id="UP000249204">
    <property type="component" value="Unassembled WGS sequence"/>
</dbReference>
<gene>
    <name evidence="1" type="ORF">DN757_02000</name>
</gene>
<protein>
    <submittedName>
        <fullName evidence="1">Uncharacterized protein</fullName>
    </submittedName>
</protein>
<reference evidence="1 2" key="1">
    <citation type="submission" date="2018-06" db="EMBL/GenBank/DDBJ databases">
        <title>Isolation of heavy metals resistant Paenibacillus silvae NC2 from Gold-Copper mine in ZiJin, China.</title>
        <authorList>
            <person name="Xu J."/>
            <person name="Mazhar H.S."/>
            <person name="Rensing C."/>
        </authorList>
    </citation>
    <scope>NUCLEOTIDE SEQUENCE [LARGE SCALE GENOMIC DNA]</scope>
    <source>
        <strain evidence="1 2">NC2</strain>
    </source>
</reference>
<accession>A0A2W6NNP7</accession>
<dbReference type="AlphaFoldDB" id="A0A2W6NNP7"/>
<dbReference type="RefSeq" id="WP_111268602.1">
    <property type="nucleotide sequence ID" value="NZ_QKWW01000006.1"/>
</dbReference>
<evidence type="ECO:0000313" key="2">
    <source>
        <dbReference type="Proteomes" id="UP000249204"/>
    </source>
</evidence>